<name>F1LED9_ASCSU</name>
<proteinExistence type="evidence at transcript level"/>
<dbReference type="PANTHER" id="PTHR24073">
    <property type="entry name" value="DRAB5-RELATED"/>
    <property type="match status" value="1"/>
</dbReference>
<evidence type="ECO:0000256" key="2">
    <source>
        <dbReference type="ARBA" id="ARBA00023134"/>
    </source>
</evidence>
<keyword evidence="1" id="KW-0547">Nucleotide-binding</keyword>
<keyword evidence="2" id="KW-0342">GTP-binding</keyword>
<dbReference type="SUPFAM" id="SSF52540">
    <property type="entry name" value="P-loop containing nucleoside triphosphate hydrolases"/>
    <property type="match status" value="1"/>
</dbReference>
<protein>
    <submittedName>
        <fullName evidence="3">Rab-like protein 5</fullName>
    </submittedName>
</protein>
<dbReference type="GO" id="GO:0005525">
    <property type="term" value="F:GTP binding"/>
    <property type="evidence" value="ECO:0007669"/>
    <property type="project" value="UniProtKB-KW"/>
</dbReference>
<dbReference type="Pfam" id="PF08477">
    <property type="entry name" value="Roc"/>
    <property type="match status" value="1"/>
</dbReference>
<dbReference type="InterPro" id="IPR027417">
    <property type="entry name" value="P-loop_NTPase"/>
</dbReference>
<dbReference type="EMBL" id="JI180580">
    <property type="protein sequence ID" value="ADY48493.1"/>
    <property type="molecule type" value="mRNA"/>
</dbReference>
<organism evidence="3">
    <name type="scientific">Ascaris suum</name>
    <name type="common">Pig roundworm</name>
    <name type="synonym">Ascaris lumbricoides</name>
    <dbReference type="NCBI Taxonomy" id="6253"/>
    <lineage>
        <taxon>Eukaryota</taxon>
        <taxon>Metazoa</taxon>
        <taxon>Ecdysozoa</taxon>
        <taxon>Nematoda</taxon>
        <taxon>Chromadorea</taxon>
        <taxon>Rhabditida</taxon>
        <taxon>Spirurina</taxon>
        <taxon>Ascaridomorpha</taxon>
        <taxon>Ascaridoidea</taxon>
        <taxon>Ascarididae</taxon>
        <taxon>Ascaris</taxon>
    </lineage>
</organism>
<sequence>MSVARETFDTHCMLQPSPIKTKILIIGPLKCGKTTISNYLADSNDTNAHEYRPTRGVRIVEFESNELELSGERVDAEIELWDCSGDRHYEKCWPAIRRDTHGVILVCRPDKDDAQSLLLWYTEFVERAGMNPAHVLILLHHTSEMTNDGPIADFRLPPAMCGLPMVPSNIDQDGENLRLEFNSFLCKVIADAKFRHTS</sequence>
<evidence type="ECO:0000256" key="1">
    <source>
        <dbReference type="ARBA" id="ARBA00022741"/>
    </source>
</evidence>
<accession>F1LED9</accession>
<reference evidence="3" key="1">
    <citation type="journal article" date="2011" name="Genome Res.">
        <title>Deep small RNA sequencing from the nematode Ascaris reveals conservation, functional diversification, and novel developmental profiles.</title>
        <authorList>
            <person name="Wang J."/>
            <person name="Czech B."/>
            <person name="Crunk A."/>
            <person name="Wallace A."/>
            <person name="Mitreva M."/>
            <person name="Hannon G.J."/>
            <person name="Davis R.E."/>
        </authorList>
    </citation>
    <scope>NUCLEOTIDE SEQUENCE</scope>
</reference>
<dbReference type="Gene3D" id="3.40.50.300">
    <property type="entry name" value="P-loop containing nucleotide triphosphate hydrolases"/>
    <property type="match status" value="1"/>
</dbReference>
<evidence type="ECO:0000313" key="3">
    <source>
        <dbReference type="EMBL" id="ADY48493.1"/>
    </source>
</evidence>
<dbReference type="AlphaFoldDB" id="F1LED9"/>